<evidence type="ECO:0000313" key="5">
    <source>
        <dbReference type="EMBL" id="MPR25979.1"/>
    </source>
</evidence>
<comment type="subcellular location">
    <subcellularLocation>
        <location evidence="1">Cell envelope</location>
    </subcellularLocation>
</comment>
<evidence type="ECO:0000256" key="1">
    <source>
        <dbReference type="ARBA" id="ARBA00004196"/>
    </source>
</evidence>
<dbReference type="EMBL" id="VOSK01000036">
    <property type="protein sequence ID" value="MPR25979.1"/>
    <property type="molecule type" value="Genomic_DNA"/>
</dbReference>
<evidence type="ECO:0000256" key="2">
    <source>
        <dbReference type="ARBA" id="ARBA00007639"/>
    </source>
</evidence>
<dbReference type="GO" id="GO:0030313">
    <property type="term" value="C:cell envelope"/>
    <property type="evidence" value="ECO:0007669"/>
    <property type="project" value="UniProtKB-SubCell"/>
</dbReference>
<dbReference type="InterPro" id="IPR025997">
    <property type="entry name" value="SBP_2_dom"/>
</dbReference>
<organism evidence="5 6">
    <name type="scientific">Microvirga tunisiensis</name>
    <dbReference type="NCBI Taxonomy" id="2108360"/>
    <lineage>
        <taxon>Bacteria</taxon>
        <taxon>Pseudomonadati</taxon>
        <taxon>Pseudomonadota</taxon>
        <taxon>Alphaproteobacteria</taxon>
        <taxon>Hyphomicrobiales</taxon>
        <taxon>Methylobacteriaceae</taxon>
        <taxon>Microvirga</taxon>
    </lineage>
</organism>
<sequence>MDCFKSGFGVSRREFLVRSIAAGLSLPTAMIAAKAYAKPGPLTVGFSLWDLSIPFSVPMATALRETAAANNINLKLVDAKFDAALQAQQVSEFIVQKVDVVCVGPADARAIVPAARQATAAGIPFVAINGKVEGFPYIGVDDKDFGVKMGQLILEALEKSGTSGPYKIAFLRGLPGGAPDRLRHEGIMSVISSRPDIEVVAQVVTEWSPDKGLSGTQDLLQKFGPGQLHLVHGWGGMVEVPGARYAHKTGRSDVVFTGAELTVQTAEAIRNGWEYGVVVQDPTTVGRVALSAIAKMAPDFKKVPADAVIPLPTCTKSNLEQFKPF</sequence>
<protein>
    <submittedName>
        <fullName evidence="5">Sugar ABC transporter substrate-binding protein</fullName>
    </submittedName>
</protein>
<dbReference type="PANTHER" id="PTHR46847">
    <property type="entry name" value="D-ALLOSE-BINDING PERIPLASMIC PROTEIN-RELATED"/>
    <property type="match status" value="1"/>
</dbReference>
<evidence type="ECO:0000259" key="4">
    <source>
        <dbReference type="Pfam" id="PF13407"/>
    </source>
</evidence>
<dbReference type="RefSeq" id="WP_152711853.1">
    <property type="nucleotide sequence ID" value="NZ_VOSJ01000064.1"/>
</dbReference>
<dbReference type="OrthoDB" id="9147297at2"/>
<dbReference type="SUPFAM" id="SSF53822">
    <property type="entry name" value="Periplasmic binding protein-like I"/>
    <property type="match status" value="1"/>
</dbReference>
<comment type="caution">
    <text evidence="5">The sequence shown here is derived from an EMBL/GenBank/DDBJ whole genome shotgun (WGS) entry which is preliminary data.</text>
</comment>
<accession>A0A5N7MHU7</accession>
<dbReference type="CDD" id="cd01536">
    <property type="entry name" value="PBP1_ABC_sugar_binding-like"/>
    <property type="match status" value="1"/>
</dbReference>
<reference evidence="5 6" key="1">
    <citation type="journal article" date="2019" name="Syst. Appl. Microbiol.">
        <title>Microvirga tunisiensis sp. nov., a root nodule symbiotic bacterium isolated from Lupinus micranthus and L. luteus grown in Northern Tunisia.</title>
        <authorList>
            <person name="Msaddak A."/>
            <person name="Rejili M."/>
            <person name="Duran D."/>
            <person name="Mars M."/>
            <person name="Palacios J.M."/>
            <person name="Ruiz-Argueso T."/>
            <person name="Rey L."/>
            <person name="Imperial J."/>
        </authorList>
    </citation>
    <scope>NUCLEOTIDE SEQUENCE [LARGE SCALE GENOMIC DNA]</scope>
    <source>
        <strain evidence="5 6">Lmie10</strain>
    </source>
</reference>
<dbReference type="GO" id="GO:0030246">
    <property type="term" value="F:carbohydrate binding"/>
    <property type="evidence" value="ECO:0007669"/>
    <property type="project" value="UniProtKB-ARBA"/>
</dbReference>
<comment type="similarity">
    <text evidence="2">Belongs to the bacterial solute-binding protein 2 family.</text>
</comment>
<evidence type="ECO:0000256" key="3">
    <source>
        <dbReference type="ARBA" id="ARBA00022729"/>
    </source>
</evidence>
<dbReference type="AlphaFoldDB" id="A0A5N7MHU7"/>
<dbReference type="InterPro" id="IPR006311">
    <property type="entry name" value="TAT_signal"/>
</dbReference>
<name>A0A5N7MHU7_9HYPH</name>
<evidence type="ECO:0000313" key="6">
    <source>
        <dbReference type="Proteomes" id="UP000403266"/>
    </source>
</evidence>
<dbReference type="Pfam" id="PF13407">
    <property type="entry name" value="Peripla_BP_4"/>
    <property type="match status" value="1"/>
</dbReference>
<dbReference type="PANTHER" id="PTHR46847:SF1">
    <property type="entry name" value="D-ALLOSE-BINDING PERIPLASMIC PROTEIN-RELATED"/>
    <property type="match status" value="1"/>
</dbReference>
<dbReference type="Gene3D" id="3.40.50.2300">
    <property type="match status" value="2"/>
</dbReference>
<keyword evidence="6" id="KW-1185">Reference proteome</keyword>
<feature type="domain" description="Periplasmic binding protein" evidence="4">
    <location>
        <begin position="44"/>
        <end position="296"/>
    </location>
</feature>
<keyword evidence="3" id="KW-0732">Signal</keyword>
<dbReference type="PROSITE" id="PS51318">
    <property type="entry name" value="TAT"/>
    <property type="match status" value="1"/>
</dbReference>
<dbReference type="Proteomes" id="UP000403266">
    <property type="component" value="Unassembled WGS sequence"/>
</dbReference>
<proteinExistence type="inferred from homology"/>
<gene>
    <name evidence="5" type="ORF">FS320_12270</name>
</gene>
<dbReference type="InterPro" id="IPR028082">
    <property type="entry name" value="Peripla_BP_I"/>
</dbReference>